<reference evidence="1" key="1">
    <citation type="submission" date="2022-08" db="EMBL/GenBank/DDBJ databases">
        <title>Genome sequencing of Pelomonas sp. UHG3.</title>
        <authorList>
            <person name="So Y."/>
        </authorList>
    </citation>
    <scope>NUCLEOTIDE SEQUENCE</scope>
    <source>
        <strain evidence="1">UHG3</strain>
    </source>
</reference>
<organism evidence="1 2">
    <name type="scientific">Roseateles hydrophilus</name>
    <dbReference type="NCBI Taxonomy" id="2975054"/>
    <lineage>
        <taxon>Bacteria</taxon>
        <taxon>Pseudomonadati</taxon>
        <taxon>Pseudomonadota</taxon>
        <taxon>Betaproteobacteria</taxon>
        <taxon>Burkholderiales</taxon>
        <taxon>Sphaerotilaceae</taxon>
        <taxon>Roseateles</taxon>
    </lineage>
</organism>
<keyword evidence="2" id="KW-1185">Reference proteome</keyword>
<accession>A0ACC6CAZ3</accession>
<proteinExistence type="predicted"/>
<gene>
    <name evidence="1" type="ORF">NYO99_11400</name>
</gene>
<protein>
    <submittedName>
        <fullName evidence="1">Uncharacterized protein</fullName>
    </submittedName>
</protein>
<name>A0ACC6CAZ3_9BURK</name>
<comment type="caution">
    <text evidence="1">The sequence shown here is derived from an EMBL/GenBank/DDBJ whole genome shotgun (WGS) entry which is preliminary data.</text>
</comment>
<dbReference type="EMBL" id="JAPPUY010000002">
    <property type="protein sequence ID" value="MCY4745578.1"/>
    <property type="molecule type" value="Genomic_DNA"/>
</dbReference>
<sequence>MQKLARATLARSCPSAQHCTVEVVALDLAGAARHVVTVRDGVRESALTAMPCELPEARRLALDWLRRRLGAGDRLVSQDGFPELAQDAVGPRIVPLAPAPVAAAVQPAVAALVARFQPARWKLESPARRARAAWRVAELSAADAHGASPTQQALRGLVPRLVDLLGSGDDLLDLCLAAAIGRLGDAGAAEAMRQLAQRGRSPACCRMARQAWLMLLTPAQREAEVATLLPGWRDELCSELPAEALQARIETALPLRGAAWPALLTDWYDIAWAEPAARAALLRLLAALPLQAPYFQGLRYLYKAAELRRDADLLGLLHARFENTTPALGAAAPRRYVSPATGGWLQRATGGARAPAVAFGARTRDYLRLRAWRQLRRLAAVQHPYAPTLAVALLLGLVDDEQPAPREEQRWEVVDGRYQRATRLHHRGASWLLVPRLLLAHWPGLCTSRRAMRWWTRLPLDTSRPFAQRPEALQPLWDAHPEALLTLALRSRSSLVQAVVARALQDHAAFLQQQPAEVLGALLRSDYETAAGVGFGAARERLAALADVAAQAPWLALLATSAHAPARDHALLQLAADPAAFATQVALVVALLLAADGRVRAQARGMAQLAPAEPLLRELLAALLAADAQAPGVAAGAALAAQLLQGPLAAAAAGWQGLGELLPLLAHPSAEVVALAVDWLLLHPAGLVVLPPATLTRLLAAPEEALRACGARLLAGLPDAQLAGQVALLVELALQPAASVRAAVAPALLRLAARDEALARTLADRLHAALFQAEAGEGLHDDLLRWLSQHLQAVAPARDPSGVWRALQARSAGAQRYGAWALPGLAPADYSLRQLATLARHADAAVRRWAMQGLDTCLPTQPTPEQVAELLPLADTAFDDAQAYTRTLFGERLADTSLNVELLIAWVDHPQPWVQALGRSRLVRRMSAADAALCLTRLSQHPSPAVQLFVTQWLLALPTDDPAALARQLRALTPYLLTVLSQVHRGRVAKTRVTEFLRAQVAAPETAEVVAEIFARQVVTASLTDKPQYIAGLRDIARRHPQLPLPFLAWNSAA</sequence>
<evidence type="ECO:0000313" key="1">
    <source>
        <dbReference type="EMBL" id="MCY4745578.1"/>
    </source>
</evidence>
<dbReference type="Proteomes" id="UP001076464">
    <property type="component" value="Unassembled WGS sequence"/>
</dbReference>
<evidence type="ECO:0000313" key="2">
    <source>
        <dbReference type="Proteomes" id="UP001076464"/>
    </source>
</evidence>